<gene>
    <name evidence="7" type="ORF">D7Z54_28895</name>
</gene>
<dbReference type="OrthoDB" id="9772934at2"/>
<keyword evidence="8" id="KW-1185">Reference proteome</keyword>
<dbReference type="InterPro" id="IPR051169">
    <property type="entry name" value="NADH-Q_oxidoreductase"/>
</dbReference>
<organism evidence="7 8">
    <name type="scientific">Salibacterium salarium</name>
    <dbReference type="NCBI Taxonomy" id="284579"/>
    <lineage>
        <taxon>Bacteria</taxon>
        <taxon>Bacillati</taxon>
        <taxon>Bacillota</taxon>
        <taxon>Bacilli</taxon>
        <taxon>Bacillales</taxon>
        <taxon>Bacillaceae</taxon>
    </lineage>
</organism>
<evidence type="ECO:0000313" key="8">
    <source>
        <dbReference type="Proteomes" id="UP000275076"/>
    </source>
</evidence>
<dbReference type="Pfam" id="PF07992">
    <property type="entry name" value="Pyr_redox_2"/>
    <property type="match status" value="1"/>
</dbReference>
<evidence type="ECO:0000256" key="5">
    <source>
        <dbReference type="ARBA" id="ARBA00023002"/>
    </source>
</evidence>
<reference evidence="7 8" key="1">
    <citation type="submission" date="2018-10" db="EMBL/GenBank/DDBJ databases">
        <title>Draft genome sequence of Bacillus salarius IM0101, isolated from a hypersaline soil in Inner Mongolia, China.</title>
        <authorList>
            <person name="Yamprayoonswat W."/>
            <person name="Boonvisut S."/>
            <person name="Jumpathong W."/>
            <person name="Sittihan S."/>
            <person name="Ruangsuj P."/>
            <person name="Wanthongcharoen S."/>
            <person name="Thongpramul N."/>
            <person name="Pimmason S."/>
            <person name="Yu B."/>
            <person name="Yasawong M."/>
        </authorList>
    </citation>
    <scope>NUCLEOTIDE SEQUENCE [LARGE SCALE GENOMIC DNA]</scope>
    <source>
        <strain evidence="7 8">IM0101</strain>
    </source>
</reference>
<evidence type="ECO:0000256" key="1">
    <source>
        <dbReference type="ARBA" id="ARBA00001974"/>
    </source>
</evidence>
<name>A0A3R9WMZ3_9BACI</name>
<dbReference type="Gene3D" id="3.50.50.100">
    <property type="match status" value="1"/>
</dbReference>
<evidence type="ECO:0000313" key="7">
    <source>
        <dbReference type="EMBL" id="RSL29887.1"/>
    </source>
</evidence>
<comment type="cofactor">
    <cofactor evidence="1">
        <name>FAD</name>
        <dbReference type="ChEBI" id="CHEBI:57692"/>
    </cofactor>
</comment>
<dbReference type="PANTHER" id="PTHR42913">
    <property type="entry name" value="APOPTOSIS-INDUCING FACTOR 1"/>
    <property type="match status" value="1"/>
</dbReference>
<evidence type="ECO:0000259" key="6">
    <source>
        <dbReference type="Pfam" id="PF07992"/>
    </source>
</evidence>
<keyword evidence="3" id="KW-0285">Flavoprotein</keyword>
<dbReference type="SUPFAM" id="SSF51905">
    <property type="entry name" value="FAD/NAD(P)-binding domain"/>
    <property type="match status" value="2"/>
</dbReference>
<feature type="domain" description="FAD/NAD(P)-binding" evidence="6">
    <location>
        <begin position="18"/>
        <end position="303"/>
    </location>
</feature>
<proteinExistence type="inferred from homology"/>
<dbReference type="GO" id="GO:0019646">
    <property type="term" value="P:aerobic electron transport chain"/>
    <property type="evidence" value="ECO:0007669"/>
    <property type="project" value="TreeGrafter"/>
</dbReference>
<evidence type="ECO:0000256" key="2">
    <source>
        <dbReference type="ARBA" id="ARBA00005272"/>
    </source>
</evidence>
<sequence>MLWKLVRLKGRLITLSQHVLFIGAGQTNLSVLKNWKKRVPSHVEWTLASPSRYHYYSGMFSGFMEGKYSLDDIRIDVKAFCQQHGGRFIEEKITAVDKNRNIVLTENGKSIPYDHISADIGSRPAGGSVRGVREHALFLEPHEQFPSTAEKMQQTEYPVIVGGGFSAVELALSLQVWRQKHRKKTPVTLISATPVLPNEKKEVREELRNLLDERGILLYENTPVDSLDSQIIYAGNEMIGYGEVLWAAGKEAPLLFDYANLPVDEKGYLLVSSTLQSLGDATIFGSGDCVTIDQYPMLSKDAVSSIRQAEVLEENVLRKLKSKPKLKHFRPQKKYATVLNLGSKQGLYLYGDKHSISKSAWKLKNRLDKSFMKQF</sequence>
<evidence type="ECO:0000256" key="4">
    <source>
        <dbReference type="ARBA" id="ARBA00022827"/>
    </source>
</evidence>
<dbReference type="InterPro" id="IPR023753">
    <property type="entry name" value="FAD/NAD-binding_dom"/>
</dbReference>
<evidence type="ECO:0000256" key="3">
    <source>
        <dbReference type="ARBA" id="ARBA00022630"/>
    </source>
</evidence>
<keyword evidence="4" id="KW-0274">FAD</keyword>
<dbReference type="InterPro" id="IPR036188">
    <property type="entry name" value="FAD/NAD-bd_sf"/>
</dbReference>
<keyword evidence="5" id="KW-0560">Oxidoreductase</keyword>
<dbReference type="Proteomes" id="UP000275076">
    <property type="component" value="Unassembled WGS sequence"/>
</dbReference>
<dbReference type="AlphaFoldDB" id="A0A3R9WMZ3"/>
<dbReference type="PANTHER" id="PTHR42913:SF9">
    <property type="entry name" value="SLR1591 PROTEIN"/>
    <property type="match status" value="1"/>
</dbReference>
<accession>A0A3R9WMZ3</accession>
<dbReference type="EMBL" id="RBVX01000048">
    <property type="protein sequence ID" value="RSL29887.1"/>
    <property type="molecule type" value="Genomic_DNA"/>
</dbReference>
<comment type="similarity">
    <text evidence="2">Belongs to the NADH dehydrogenase family.</text>
</comment>
<protein>
    <recommendedName>
        <fullName evidence="6">FAD/NAD(P)-binding domain-containing protein</fullName>
    </recommendedName>
</protein>
<comment type="caution">
    <text evidence="7">The sequence shown here is derived from an EMBL/GenBank/DDBJ whole genome shotgun (WGS) entry which is preliminary data.</text>
</comment>
<dbReference type="GO" id="GO:0003955">
    <property type="term" value="F:NAD(P)H dehydrogenase (quinone) activity"/>
    <property type="evidence" value="ECO:0007669"/>
    <property type="project" value="TreeGrafter"/>
</dbReference>